<proteinExistence type="predicted"/>
<reference evidence="2" key="2">
    <citation type="submission" date="2020-05" db="UniProtKB">
        <authorList>
            <consortium name="EnsemblMetazoa"/>
        </authorList>
    </citation>
    <scope>IDENTIFICATION</scope>
    <source>
        <strain evidence="2">wikel</strain>
    </source>
</reference>
<name>B7QFE3_IXOSC</name>
<dbReference type="PaxDb" id="6945-B7QFE3"/>
<dbReference type="HOGENOM" id="CLU_2239540_0_0_1"/>
<reference evidence="1 3" key="1">
    <citation type="submission" date="2008-03" db="EMBL/GenBank/DDBJ databases">
        <title>Annotation of Ixodes scapularis.</title>
        <authorList>
            <consortium name="Ixodes scapularis Genome Project Consortium"/>
            <person name="Caler E."/>
            <person name="Hannick L.I."/>
            <person name="Bidwell S."/>
            <person name="Joardar V."/>
            <person name="Thiagarajan M."/>
            <person name="Amedeo P."/>
            <person name="Galinsky K.J."/>
            <person name="Schobel S."/>
            <person name="Inman J."/>
            <person name="Hostetler J."/>
            <person name="Miller J."/>
            <person name="Hammond M."/>
            <person name="Megy K."/>
            <person name="Lawson D."/>
            <person name="Kodira C."/>
            <person name="Sutton G."/>
            <person name="Meyer J."/>
            <person name="Hill C.A."/>
            <person name="Birren B."/>
            <person name="Nene V."/>
            <person name="Collins F."/>
            <person name="Alarcon-Chaidez F."/>
            <person name="Wikel S."/>
            <person name="Strausberg R."/>
        </authorList>
    </citation>
    <scope>NUCLEOTIDE SEQUENCE [LARGE SCALE GENOMIC DNA]</scope>
    <source>
        <strain evidence="3">Wikel</strain>
        <strain evidence="1">Wikel colony</strain>
    </source>
</reference>
<dbReference type="AlphaFoldDB" id="B7QFE3"/>
<dbReference type="InParanoid" id="B7QFE3"/>
<dbReference type="EMBL" id="ABJB010416768">
    <property type="status" value="NOT_ANNOTATED_CDS"/>
    <property type="molecule type" value="Genomic_DNA"/>
</dbReference>
<sequence>MHPRHAYVSTIQSTLRHAPFIVRGTLSTNVKQKTKTGGKNTSGMRIITRSGPLYTYNVNVTEYIKTRDFATRFRDDFAFRVRRYDTMFQRTLSTAQFISSPWIVR</sequence>
<protein>
    <submittedName>
        <fullName evidence="1 2">Uncharacterized protein</fullName>
    </submittedName>
</protein>
<evidence type="ECO:0000313" key="2">
    <source>
        <dbReference type="EnsemblMetazoa" id="ISCW011910-PA"/>
    </source>
</evidence>
<dbReference type="VEuPathDB" id="VectorBase:ISCI011910"/>
<evidence type="ECO:0000313" key="3">
    <source>
        <dbReference type="Proteomes" id="UP000001555"/>
    </source>
</evidence>
<organism>
    <name type="scientific">Ixodes scapularis</name>
    <name type="common">Black-legged tick</name>
    <name type="synonym">Deer tick</name>
    <dbReference type="NCBI Taxonomy" id="6945"/>
    <lineage>
        <taxon>Eukaryota</taxon>
        <taxon>Metazoa</taxon>
        <taxon>Ecdysozoa</taxon>
        <taxon>Arthropoda</taxon>
        <taxon>Chelicerata</taxon>
        <taxon>Arachnida</taxon>
        <taxon>Acari</taxon>
        <taxon>Parasitiformes</taxon>
        <taxon>Ixodida</taxon>
        <taxon>Ixodoidea</taxon>
        <taxon>Ixodidae</taxon>
        <taxon>Ixodinae</taxon>
        <taxon>Ixodes</taxon>
    </lineage>
</organism>
<dbReference type="VEuPathDB" id="VectorBase:ISCW011910"/>
<gene>
    <name evidence="1" type="ORF">IscW_ISCW011910</name>
</gene>
<accession>B7QFE3</accession>
<keyword evidence="3" id="KW-1185">Reference proteome</keyword>
<dbReference type="Proteomes" id="UP000001555">
    <property type="component" value="Unassembled WGS sequence"/>
</dbReference>
<dbReference type="EnsemblMetazoa" id="ISCW011910-RA">
    <property type="protein sequence ID" value="ISCW011910-PA"/>
    <property type="gene ID" value="ISCW011910"/>
</dbReference>
<dbReference type="EMBL" id="DS925285">
    <property type="protein sequence ID" value="EEC17565.1"/>
    <property type="molecule type" value="Genomic_DNA"/>
</dbReference>
<evidence type="ECO:0000313" key="1">
    <source>
        <dbReference type="EMBL" id="EEC17565.1"/>
    </source>
</evidence>